<evidence type="ECO:0000313" key="2">
    <source>
        <dbReference type="EMBL" id="SCL73497.1"/>
    </source>
</evidence>
<evidence type="ECO:0000256" key="1">
    <source>
        <dbReference type="SAM" id="SignalP"/>
    </source>
</evidence>
<dbReference type="EMBL" id="FMIC01000002">
    <property type="protein sequence ID" value="SCL73497.1"/>
    <property type="molecule type" value="Genomic_DNA"/>
</dbReference>
<dbReference type="RefSeq" id="WP_141719579.1">
    <property type="nucleotide sequence ID" value="NZ_FMIC01000002.1"/>
</dbReference>
<name>A0A1C6W4P5_9ACTN</name>
<sequence>MRLRACMVLVVCVLSVGATGCGAGPAAPAALRDPCELINDEVLDRLAPGSAREPRAQLGDISGSRACDVDLTAGTASMRGDLEITVAVDGSEMYDDGWRAKQCAKIGAKLTSSGPGDASCLVTTPWTGGQARIDGRAWVGGDYEVSVTYQLVAPRSFPPGAEQDLRDLLAAGVDSLPVG</sequence>
<dbReference type="PROSITE" id="PS51257">
    <property type="entry name" value="PROKAR_LIPOPROTEIN"/>
    <property type="match status" value="1"/>
</dbReference>
<gene>
    <name evidence="2" type="ORF">GA0070608_5782</name>
</gene>
<proteinExistence type="predicted"/>
<accession>A0A1C6W4P5</accession>
<keyword evidence="1" id="KW-0732">Signal</keyword>
<feature type="chain" id="PRO_5008749331" description="DUF3558 domain-containing protein" evidence="1">
    <location>
        <begin position="24"/>
        <end position="179"/>
    </location>
</feature>
<dbReference type="Proteomes" id="UP000199343">
    <property type="component" value="Unassembled WGS sequence"/>
</dbReference>
<feature type="signal peptide" evidence="1">
    <location>
        <begin position="1"/>
        <end position="23"/>
    </location>
</feature>
<evidence type="ECO:0008006" key="4">
    <source>
        <dbReference type="Google" id="ProtNLM"/>
    </source>
</evidence>
<dbReference type="OrthoDB" id="3389411at2"/>
<evidence type="ECO:0000313" key="3">
    <source>
        <dbReference type="Proteomes" id="UP000199343"/>
    </source>
</evidence>
<dbReference type="AlphaFoldDB" id="A0A1C6W4P5"/>
<protein>
    <recommendedName>
        <fullName evidence="4">DUF3558 domain-containing protein</fullName>
    </recommendedName>
</protein>
<organism evidence="2 3">
    <name type="scientific">Micromonospora peucetia</name>
    <dbReference type="NCBI Taxonomy" id="47871"/>
    <lineage>
        <taxon>Bacteria</taxon>
        <taxon>Bacillati</taxon>
        <taxon>Actinomycetota</taxon>
        <taxon>Actinomycetes</taxon>
        <taxon>Micromonosporales</taxon>
        <taxon>Micromonosporaceae</taxon>
        <taxon>Micromonospora</taxon>
    </lineage>
</organism>
<reference evidence="2 3" key="1">
    <citation type="submission" date="2016-06" db="EMBL/GenBank/DDBJ databases">
        <authorList>
            <person name="Kjaerup R.B."/>
            <person name="Dalgaard T.S."/>
            <person name="Juul-Madsen H.R."/>
        </authorList>
    </citation>
    <scope>NUCLEOTIDE SEQUENCE [LARGE SCALE GENOMIC DNA]</scope>
    <source>
        <strain evidence="2 3">DSM 43363</strain>
    </source>
</reference>